<keyword evidence="2" id="KW-1185">Reference proteome</keyword>
<gene>
    <name evidence="1" type="ORF">CEXT_605771</name>
</gene>
<dbReference type="EMBL" id="BPLR01002023">
    <property type="protein sequence ID" value="GIX69224.1"/>
    <property type="molecule type" value="Genomic_DNA"/>
</dbReference>
<evidence type="ECO:0000313" key="1">
    <source>
        <dbReference type="EMBL" id="GIX69224.1"/>
    </source>
</evidence>
<evidence type="ECO:0000313" key="2">
    <source>
        <dbReference type="Proteomes" id="UP001054945"/>
    </source>
</evidence>
<organism evidence="1 2">
    <name type="scientific">Caerostris extrusa</name>
    <name type="common">Bark spider</name>
    <name type="synonym">Caerostris bankana</name>
    <dbReference type="NCBI Taxonomy" id="172846"/>
    <lineage>
        <taxon>Eukaryota</taxon>
        <taxon>Metazoa</taxon>
        <taxon>Ecdysozoa</taxon>
        <taxon>Arthropoda</taxon>
        <taxon>Chelicerata</taxon>
        <taxon>Arachnida</taxon>
        <taxon>Araneae</taxon>
        <taxon>Araneomorphae</taxon>
        <taxon>Entelegynae</taxon>
        <taxon>Araneoidea</taxon>
        <taxon>Araneidae</taxon>
        <taxon>Caerostris</taxon>
    </lineage>
</organism>
<dbReference type="AlphaFoldDB" id="A0AAV4MEI4"/>
<reference evidence="1 2" key="1">
    <citation type="submission" date="2021-06" db="EMBL/GenBank/DDBJ databases">
        <title>Caerostris extrusa draft genome.</title>
        <authorList>
            <person name="Kono N."/>
            <person name="Arakawa K."/>
        </authorList>
    </citation>
    <scope>NUCLEOTIDE SEQUENCE [LARGE SCALE GENOMIC DNA]</scope>
</reference>
<proteinExistence type="predicted"/>
<name>A0AAV4MEI4_CAEEX</name>
<comment type="caution">
    <text evidence="1">The sequence shown here is derived from an EMBL/GenBank/DDBJ whole genome shotgun (WGS) entry which is preliminary data.</text>
</comment>
<accession>A0AAV4MEI4</accession>
<sequence>MSYRPGYPYAQFNFHIWRTQWSIHQNILSLVEFPIWETQCAILQAILSLVFPQLKNTMSYRPGYPYAQFNFHIWRTQWSIHQNILS</sequence>
<dbReference type="Proteomes" id="UP001054945">
    <property type="component" value="Unassembled WGS sequence"/>
</dbReference>
<protein>
    <submittedName>
        <fullName evidence="1">Uncharacterized protein</fullName>
    </submittedName>
</protein>